<evidence type="ECO:0000313" key="2">
    <source>
        <dbReference type="Proteomes" id="UP000003167"/>
    </source>
</evidence>
<dbReference type="RefSeq" id="WP_008566182.1">
    <property type="nucleotide sequence ID" value="NZ_JH594508.1"/>
</dbReference>
<evidence type="ECO:0000313" key="1">
    <source>
        <dbReference type="EMBL" id="EHO67826.1"/>
    </source>
</evidence>
<protein>
    <submittedName>
        <fullName evidence="1">Uncharacterized protein</fullName>
    </submittedName>
</protein>
<proteinExistence type="predicted"/>
<accession>H1HPM9</accession>
<dbReference type="AlphaFoldDB" id="H1HPM9"/>
<dbReference type="Proteomes" id="UP000003167">
    <property type="component" value="Unassembled WGS sequence"/>
</dbReference>
<reference evidence="1 2" key="1">
    <citation type="submission" date="2011-12" db="EMBL/GenBank/DDBJ databases">
        <title>The Genome Sequence of Prevotella maculosa OT 289.</title>
        <authorList>
            <consortium name="The Broad Institute Genome Sequencing Platform"/>
            <person name="Earl A."/>
            <person name="Ward D."/>
            <person name="Feldgarden M."/>
            <person name="Gevers D."/>
            <person name="Izard J."/>
            <person name="Blanton J.M."/>
            <person name="Mathney J."/>
            <person name="Tanner A.C."/>
            <person name="Dewhirst F.E."/>
            <person name="Young S.K."/>
            <person name="Zeng Q."/>
            <person name="Gargeya S."/>
            <person name="Fitzgerald M."/>
            <person name="Haas B."/>
            <person name="Abouelleil A."/>
            <person name="Alvarado L."/>
            <person name="Arachchi H.M."/>
            <person name="Berlin A."/>
            <person name="Chapman S.B."/>
            <person name="Gearin G."/>
            <person name="Goldberg J."/>
            <person name="Griggs A."/>
            <person name="Gujja S."/>
            <person name="Hansen M."/>
            <person name="Heiman D."/>
            <person name="Howarth C."/>
            <person name="Larimer J."/>
            <person name="Lui A."/>
            <person name="MacDonald P.J.P."/>
            <person name="McCowen C."/>
            <person name="Montmayeur A."/>
            <person name="Murphy C."/>
            <person name="Neiman D."/>
            <person name="Pearson M."/>
            <person name="Priest M."/>
            <person name="Roberts A."/>
            <person name="Saif S."/>
            <person name="Shea T."/>
            <person name="Sisk P."/>
            <person name="Stolte C."/>
            <person name="Sykes S."/>
            <person name="Wortman J."/>
            <person name="Nusbaum C."/>
            <person name="Birren B."/>
        </authorList>
    </citation>
    <scope>NUCLEOTIDE SEQUENCE [LARGE SCALE GENOMIC DNA]</scope>
    <source>
        <strain evidence="1 2">OT 289</strain>
    </source>
</reference>
<keyword evidence="2" id="KW-1185">Reference proteome</keyword>
<name>H1HPM9_9BACT</name>
<dbReference type="HOGENOM" id="CLU_2736682_0_0_10"/>
<organism evidence="1 2">
    <name type="scientific">Segatella maculosa OT 289</name>
    <dbReference type="NCBI Taxonomy" id="999422"/>
    <lineage>
        <taxon>Bacteria</taxon>
        <taxon>Pseudomonadati</taxon>
        <taxon>Bacteroidota</taxon>
        <taxon>Bacteroidia</taxon>
        <taxon>Bacteroidales</taxon>
        <taxon>Prevotellaceae</taxon>
        <taxon>Segatella</taxon>
    </lineage>
</organism>
<dbReference type="STRING" id="999422.HMPREF9944_02123"/>
<dbReference type="PATRIC" id="fig|999422.3.peg.2235"/>
<dbReference type="EMBL" id="AGEK01000036">
    <property type="protein sequence ID" value="EHO67826.1"/>
    <property type="molecule type" value="Genomic_DNA"/>
</dbReference>
<gene>
    <name evidence="1" type="ORF">HMPREF9944_02123</name>
</gene>
<sequence>MGRYYYPNATNALEAKIQFLREHHYKIRHCFMNDGGKGYVLFDTRVDINDWYKEIQGKVFYEDEREDGGFR</sequence>
<comment type="caution">
    <text evidence="1">The sequence shown here is derived from an EMBL/GenBank/DDBJ whole genome shotgun (WGS) entry which is preliminary data.</text>
</comment>